<dbReference type="GO" id="GO:0008409">
    <property type="term" value="F:5'-3' exonuclease activity"/>
    <property type="evidence" value="ECO:0007669"/>
    <property type="project" value="InterPro"/>
</dbReference>
<dbReference type="PANTHER" id="PTHR30255">
    <property type="entry name" value="SINGLE-STRANDED-DNA-SPECIFIC EXONUCLEASE RECJ"/>
    <property type="match status" value="1"/>
</dbReference>
<evidence type="ECO:0000256" key="4">
    <source>
        <dbReference type="ARBA" id="ARBA00022801"/>
    </source>
</evidence>
<keyword evidence="5 9" id="KW-0269">Exonuclease</keyword>
<evidence type="ECO:0000256" key="2">
    <source>
        <dbReference type="ARBA" id="ARBA00019841"/>
    </source>
</evidence>
<dbReference type="AlphaFoldDB" id="A0A6N4R541"/>
<keyword evidence="4" id="KW-0378">Hydrolase</keyword>
<reference evidence="9 10" key="1">
    <citation type="journal article" date="2017" name="Nat. Commun.">
        <title>In situ click chemistry generation of cyclooxygenase-2 inhibitors.</title>
        <authorList>
            <person name="Bhardwaj A."/>
            <person name="Kaur J."/>
            <person name="Wuest M."/>
            <person name="Wuest F."/>
        </authorList>
    </citation>
    <scope>NUCLEOTIDE SEQUENCE [LARGE SCALE GENOMIC DNA]</scope>
    <source>
        <strain evidence="9">S2_018_000_R2_106</strain>
    </source>
</reference>
<evidence type="ECO:0000259" key="6">
    <source>
        <dbReference type="Pfam" id="PF01368"/>
    </source>
</evidence>
<organism evidence="9 10">
    <name type="scientific">Blastochloris viridis</name>
    <name type="common">Rhodopseudomonas viridis</name>
    <dbReference type="NCBI Taxonomy" id="1079"/>
    <lineage>
        <taxon>Bacteria</taxon>
        <taxon>Pseudomonadati</taxon>
        <taxon>Pseudomonadota</taxon>
        <taxon>Alphaproteobacteria</taxon>
        <taxon>Hyphomicrobiales</taxon>
        <taxon>Blastochloridaceae</taxon>
        <taxon>Blastochloris</taxon>
    </lineage>
</organism>
<dbReference type="SUPFAM" id="SSF64182">
    <property type="entry name" value="DHH phosphoesterases"/>
    <property type="match status" value="1"/>
</dbReference>
<evidence type="ECO:0000256" key="5">
    <source>
        <dbReference type="ARBA" id="ARBA00022839"/>
    </source>
</evidence>
<feature type="domain" description="DHHA1" evidence="7">
    <location>
        <begin position="377"/>
        <end position="467"/>
    </location>
</feature>
<protein>
    <recommendedName>
        <fullName evidence="2">Single-stranded-DNA-specific exonuclease RecJ</fullName>
    </recommendedName>
</protein>
<dbReference type="Pfam" id="PF17768">
    <property type="entry name" value="RecJ_OB"/>
    <property type="match status" value="1"/>
</dbReference>
<dbReference type="GO" id="GO:0003676">
    <property type="term" value="F:nucleic acid binding"/>
    <property type="evidence" value="ECO:0007669"/>
    <property type="project" value="InterPro"/>
</dbReference>
<feature type="domain" description="RecJ OB" evidence="8">
    <location>
        <begin position="492"/>
        <end position="604"/>
    </location>
</feature>
<evidence type="ECO:0000256" key="1">
    <source>
        <dbReference type="ARBA" id="ARBA00005915"/>
    </source>
</evidence>
<dbReference type="InterPro" id="IPR003156">
    <property type="entry name" value="DHHA1_dom"/>
</dbReference>
<dbReference type="InterPro" id="IPR038763">
    <property type="entry name" value="DHH_sf"/>
</dbReference>
<keyword evidence="3" id="KW-0540">Nuclease</keyword>
<dbReference type="Pfam" id="PF02272">
    <property type="entry name" value="DHHA1"/>
    <property type="match status" value="1"/>
</dbReference>
<dbReference type="Pfam" id="PF01368">
    <property type="entry name" value="DHH"/>
    <property type="match status" value="1"/>
</dbReference>
<dbReference type="Gene3D" id="3.90.1640.30">
    <property type="match status" value="1"/>
</dbReference>
<dbReference type="GO" id="GO:0006281">
    <property type="term" value="P:DNA repair"/>
    <property type="evidence" value="ECO:0007669"/>
    <property type="project" value="InterPro"/>
</dbReference>
<proteinExistence type="inferred from homology"/>
<dbReference type="PANTHER" id="PTHR30255:SF2">
    <property type="entry name" value="SINGLE-STRANDED-DNA-SPECIFIC EXONUCLEASE RECJ"/>
    <property type="match status" value="1"/>
</dbReference>
<evidence type="ECO:0000259" key="7">
    <source>
        <dbReference type="Pfam" id="PF02272"/>
    </source>
</evidence>
<dbReference type="Proteomes" id="UP000320948">
    <property type="component" value="Unassembled WGS sequence"/>
</dbReference>
<evidence type="ECO:0000313" key="10">
    <source>
        <dbReference type="Proteomes" id="UP000320948"/>
    </source>
</evidence>
<dbReference type="InterPro" id="IPR051673">
    <property type="entry name" value="SSDNA_exonuclease_RecJ"/>
</dbReference>
<feature type="domain" description="DDH" evidence="6">
    <location>
        <begin position="99"/>
        <end position="256"/>
    </location>
</feature>
<comment type="caution">
    <text evidence="9">The sequence shown here is derived from an EMBL/GenBank/DDBJ whole genome shotgun (WGS) entry which is preliminary data.</text>
</comment>
<evidence type="ECO:0000313" key="9">
    <source>
        <dbReference type="EMBL" id="TKW61826.1"/>
    </source>
</evidence>
<evidence type="ECO:0000259" key="8">
    <source>
        <dbReference type="Pfam" id="PF17768"/>
    </source>
</evidence>
<accession>A0A6N4R541</accession>
<dbReference type="NCBIfam" id="TIGR00644">
    <property type="entry name" value="recJ"/>
    <property type="match status" value="1"/>
</dbReference>
<dbReference type="GO" id="GO:0006310">
    <property type="term" value="P:DNA recombination"/>
    <property type="evidence" value="ECO:0007669"/>
    <property type="project" value="InterPro"/>
</dbReference>
<dbReference type="EMBL" id="VAFM01000001">
    <property type="protein sequence ID" value="TKW61826.1"/>
    <property type="molecule type" value="Genomic_DNA"/>
</dbReference>
<dbReference type="InterPro" id="IPR004610">
    <property type="entry name" value="RecJ"/>
</dbReference>
<name>A0A6N4R541_BLAVI</name>
<dbReference type="Gene3D" id="3.10.310.30">
    <property type="match status" value="1"/>
</dbReference>
<evidence type="ECO:0000256" key="3">
    <source>
        <dbReference type="ARBA" id="ARBA00022722"/>
    </source>
</evidence>
<sequence>MLNAQSLPVTGHVQLSVLGQYWLMPDSSSEAYRLGAALAQATGLPAPTAAILAARGYADGALATAFLSPNLKTLPDPATLKSMPQAVERLAAAIRNQEKIAIFGDYDVDGTCATAILTRYLRQLGVQPLLYIPDRLTEGYGPTPGAMDKLKDMGTQLLVTVDTGTTAHAALNRAAELGMDVIVTDHHQPEGALPPAIAILNPHRYDDTSELQGLCGSGIAFYLLMALNRHLRKSGFFAGSREPNLIQLLDLVALATVADVMQLTGTNRVLVAKGLQQLATWQHRGLAALASVAGVKDDISATSLGFSLAPRLNAAGRIDSAQAALNLLLADDDGTAYPFAETLNALNQQRQTMEKTILAQARQQAEEIFTEDTLALVLHHTDWHPGIVGIVAARIKEQFNRPTFVLGTDSNGHLKGSGRSIHGLNLGAAVHAASETLLSGGGHAMAAGVTLEGPNLAAFRVKLNDALHQQLAARTEDAHLPLNYRLAPRLKVDAATSPAGLTQALCNAMQQLAPFGPGNPEPLLALQGVRVTFAKPVGATQEHLKLRLSDATGQTNLDAVCFGAMSSPLGPLLANSNGRALTLAVTAKPRTFNGKQLMDIHVKDAHEGI</sequence>
<dbReference type="InterPro" id="IPR001667">
    <property type="entry name" value="DDH_dom"/>
</dbReference>
<dbReference type="InterPro" id="IPR041122">
    <property type="entry name" value="RecJ_OB"/>
</dbReference>
<comment type="similarity">
    <text evidence="1">Belongs to the RecJ family.</text>
</comment>
<gene>
    <name evidence="9" type="primary">recJ</name>
    <name evidence="9" type="ORF">DI628_04190</name>
</gene>